<dbReference type="InterPro" id="IPR036480">
    <property type="entry name" value="CarbP_synth_ssu_N_sf"/>
</dbReference>
<evidence type="ECO:0000256" key="7">
    <source>
        <dbReference type="ARBA" id="ARBA00022840"/>
    </source>
</evidence>
<dbReference type="NCBIfam" id="TIGR01368">
    <property type="entry name" value="CPSaseIIsmall"/>
    <property type="match status" value="1"/>
</dbReference>
<evidence type="ECO:0000256" key="1">
    <source>
        <dbReference type="ARBA" id="ARBA00004812"/>
    </source>
</evidence>
<dbReference type="GO" id="GO:0004088">
    <property type="term" value="F:carbamoyl-phosphate synthase (glutamine-hydrolyzing) activity"/>
    <property type="evidence" value="ECO:0007669"/>
    <property type="project" value="UniProtKB-EC"/>
</dbReference>
<evidence type="ECO:0000256" key="4">
    <source>
        <dbReference type="ARBA" id="ARBA00012738"/>
    </source>
</evidence>
<keyword evidence="9" id="KW-0665">Pyrimidine biosynthesis</keyword>
<dbReference type="Gene3D" id="3.40.50.880">
    <property type="match status" value="1"/>
</dbReference>
<dbReference type="InterPro" id="IPR029062">
    <property type="entry name" value="Class_I_gatase-like"/>
</dbReference>
<dbReference type="PROSITE" id="PS51273">
    <property type="entry name" value="GATASE_TYPE_1"/>
    <property type="match status" value="1"/>
</dbReference>
<dbReference type="InterPro" id="IPR035686">
    <property type="entry name" value="CPSase_GATase1"/>
</dbReference>
<dbReference type="NCBIfam" id="NF009475">
    <property type="entry name" value="PRK12838.1"/>
    <property type="match status" value="1"/>
</dbReference>
<comment type="caution">
    <text evidence="14">The sequence shown here is derived from an EMBL/GenBank/DDBJ whole genome shotgun (WGS) entry which is preliminary data.</text>
</comment>
<evidence type="ECO:0000256" key="12">
    <source>
        <dbReference type="ARBA" id="ARBA00049285"/>
    </source>
</evidence>
<dbReference type="InterPro" id="IPR017926">
    <property type="entry name" value="GATASE"/>
</dbReference>
<evidence type="ECO:0000256" key="2">
    <source>
        <dbReference type="ARBA" id="ARBA00005077"/>
    </source>
</evidence>
<dbReference type="EMBL" id="VSSQ01002804">
    <property type="protein sequence ID" value="MPM17478.1"/>
    <property type="molecule type" value="Genomic_DNA"/>
</dbReference>
<evidence type="ECO:0000256" key="8">
    <source>
        <dbReference type="ARBA" id="ARBA00022962"/>
    </source>
</evidence>
<keyword evidence="8" id="KW-0315">Glutamine amidotransferase</keyword>
<evidence type="ECO:0000256" key="9">
    <source>
        <dbReference type="ARBA" id="ARBA00022975"/>
    </source>
</evidence>
<comment type="catalytic activity">
    <reaction evidence="12">
        <text>L-glutamine + H2O = L-glutamate + NH4(+)</text>
        <dbReference type="Rhea" id="RHEA:15889"/>
        <dbReference type="ChEBI" id="CHEBI:15377"/>
        <dbReference type="ChEBI" id="CHEBI:28938"/>
        <dbReference type="ChEBI" id="CHEBI:29985"/>
        <dbReference type="ChEBI" id="CHEBI:58359"/>
    </reaction>
</comment>
<dbReference type="GO" id="GO:0004359">
    <property type="term" value="F:glutaminase activity"/>
    <property type="evidence" value="ECO:0007669"/>
    <property type="project" value="RHEA"/>
</dbReference>
<dbReference type="PRINTS" id="PR00096">
    <property type="entry name" value="GATASE"/>
</dbReference>
<dbReference type="SMART" id="SM01097">
    <property type="entry name" value="CPSase_sm_chain"/>
    <property type="match status" value="1"/>
</dbReference>
<dbReference type="Pfam" id="PF00117">
    <property type="entry name" value="GATase"/>
    <property type="match status" value="1"/>
</dbReference>
<dbReference type="InterPro" id="IPR050472">
    <property type="entry name" value="Anth_synth/Amidotransfase"/>
</dbReference>
<proteinExistence type="inferred from homology"/>
<dbReference type="SUPFAM" id="SSF52317">
    <property type="entry name" value="Class I glutamine amidotransferase-like"/>
    <property type="match status" value="1"/>
</dbReference>
<dbReference type="PANTHER" id="PTHR43418">
    <property type="entry name" value="MULTIFUNCTIONAL TRYPTOPHAN BIOSYNTHESIS PROTEIN-RELATED"/>
    <property type="match status" value="1"/>
</dbReference>
<comment type="catalytic activity">
    <reaction evidence="11">
        <text>hydrogencarbonate + L-glutamine + 2 ATP + H2O = carbamoyl phosphate + L-glutamate + 2 ADP + phosphate + 2 H(+)</text>
        <dbReference type="Rhea" id="RHEA:18633"/>
        <dbReference type="ChEBI" id="CHEBI:15377"/>
        <dbReference type="ChEBI" id="CHEBI:15378"/>
        <dbReference type="ChEBI" id="CHEBI:17544"/>
        <dbReference type="ChEBI" id="CHEBI:29985"/>
        <dbReference type="ChEBI" id="CHEBI:30616"/>
        <dbReference type="ChEBI" id="CHEBI:43474"/>
        <dbReference type="ChEBI" id="CHEBI:58228"/>
        <dbReference type="ChEBI" id="CHEBI:58359"/>
        <dbReference type="ChEBI" id="CHEBI:456216"/>
        <dbReference type="EC" id="6.3.5.5"/>
    </reaction>
</comment>
<organism evidence="14">
    <name type="scientific">bioreactor metagenome</name>
    <dbReference type="NCBI Taxonomy" id="1076179"/>
    <lineage>
        <taxon>unclassified sequences</taxon>
        <taxon>metagenomes</taxon>
        <taxon>ecological metagenomes</taxon>
    </lineage>
</organism>
<dbReference type="PRINTS" id="PR00097">
    <property type="entry name" value="ANTSNTHASEII"/>
</dbReference>
<dbReference type="GO" id="GO:0006207">
    <property type="term" value="P:'de novo' pyrimidine nucleobase biosynthetic process"/>
    <property type="evidence" value="ECO:0007669"/>
    <property type="project" value="InterPro"/>
</dbReference>
<keyword evidence="7" id="KW-0067">ATP-binding</keyword>
<accession>A0A644XNZ4</accession>
<dbReference type="HAMAP" id="MF_01209">
    <property type="entry name" value="CPSase_S_chain"/>
    <property type="match status" value="1"/>
</dbReference>
<dbReference type="PANTHER" id="PTHR43418:SF7">
    <property type="entry name" value="CARBAMOYL-PHOSPHATE SYNTHASE SMALL CHAIN"/>
    <property type="match status" value="1"/>
</dbReference>
<dbReference type="Gene3D" id="3.50.30.20">
    <property type="entry name" value="Carbamoyl-phosphate synthase small subunit, N-terminal domain"/>
    <property type="match status" value="1"/>
</dbReference>
<evidence type="ECO:0000313" key="14">
    <source>
        <dbReference type="EMBL" id="MPM17478.1"/>
    </source>
</evidence>
<dbReference type="InterPro" id="IPR002474">
    <property type="entry name" value="CarbamoylP_synth_ssu_N"/>
</dbReference>
<feature type="domain" description="Carbamoyl-phosphate synthase small subunit N-terminal" evidence="13">
    <location>
        <begin position="44"/>
        <end position="174"/>
    </location>
</feature>
<keyword evidence="5 14" id="KW-0436">Ligase</keyword>
<dbReference type="EC" id="6.3.5.5" evidence="4"/>
<dbReference type="GO" id="GO:0006541">
    <property type="term" value="P:glutamine metabolic process"/>
    <property type="evidence" value="ECO:0007669"/>
    <property type="project" value="InterPro"/>
</dbReference>
<dbReference type="PRINTS" id="PR00099">
    <property type="entry name" value="CPSGATASE"/>
</dbReference>
<dbReference type="SUPFAM" id="SSF52021">
    <property type="entry name" value="Carbamoyl phosphate synthetase, small subunit N-terminal domain"/>
    <property type="match status" value="1"/>
</dbReference>
<keyword evidence="6" id="KW-0547">Nucleotide-binding</keyword>
<comment type="similarity">
    <text evidence="3">Belongs to the CarA family.</text>
</comment>
<reference evidence="14" key="1">
    <citation type="submission" date="2019-08" db="EMBL/GenBank/DDBJ databases">
        <authorList>
            <person name="Kucharzyk K."/>
            <person name="Murdoch R.W."/>
            <person name="Higgins S."/>
            <person name="Loffler F."/>
        </authorList>
    </citation>
    <scope>NUCLEOTIDE SEQUENCE</scope>
</reference>
<evidence type="ECO:0000256" key="11">
    <source>
        <dbReference type="ARBA" id="ARBA00048816"/>
    </source>
</evidence>
<dbReference type="GO" id="GO:0005524">
    <property type="term" value="F:ATP binding"/>
    <property type="evidence" value="ECO:0007669"/>
    <property type="project" value="UniProtKB-KW"/>
</dbReference>
<sequence length="406" mass="44625">MHEYEFTPSQTRFCVLSYALSMRGMGKRSRRIHTERGRGSVMAGARYLTLANGRVFQGKAFGASGDLIGEIVFTTAMTGYLETLTDPSYDGQMVVQTFPLIGNYGVIPEDFEQEKPALKAYIVRSWCQEPSNFRSKEDLDTFLLANGVVGLWDIDTRALVRIIREHGVMNAAISDDPDFGRQAMERLCAYRVEQAVEHVTCKEAHTQAAGGANRRVVLWDFGAKRNIARELLLRGCDVTYVPASATAAEILALKPDGVMLSNGPGDPAENTGVIYELARLCEAKTPVFGICLGHQLLALARGGETAKLKYGHRGANQPVLETAGNRVYITSQNHGYAVTTGASLPKNAMESFRNLNDGTCEGIDYLDIPAFSVQFHPEACGGPQDTRFLFDRFVRLMDDAAQSRAF</sequence>
<dbReference type="CDD" id="cd01744">
    <property type="entry name" value="GATase1_CPSase"/>
    <property type="match status" value="1"/>
</dbReference>
<comment type="pathway">
    <text evidence="1">Pyrimidine metabolism; UMP biosynthesis via de novo pathway; (S)-dihydroorotate from bicarbonate: step 1/3.</text>
</comment>
<gene>
    <name evidence="14" type="primary">carA_25</name>
    <name evidence="14" type="ORF">SDC9_63873</name>
</gene>
<evidence type="ECO:0000256" key="10">
    <source>
        <dbReference type="ARBA" id="ARBA00044340"/>
    </source>
</evidence>
<dbReference type="Pfam" id="PF00988">
    <property type="entry name" value="CPSase_sm_chain"/>
    <property type="match status" value="1"/>
</dbReference>
<comment type="pathway">
    <text evidence="2">Amino-acid biosynthesis; L-arginine biosynthesis; carbamoyl phosphate from bicarbonate: step 1/1.</text>
</comment>
<evidence type="ECO:0000256" key="6">
    <source>
        <dbReference type="ARBA" id="ARBA00022741"/>
    </source>
</evidence>
<evidence type="ECO:0000256" key="3">
    <source>
        <dbReference type="ARBA" id="ARBA00007800"/>
    </source>
</evidence>
<dbReference type="FunFam" id="3.50.30.20:FF:000001">
    <property type="entry name" value="Carbamoyl-phosphate synthase small chain"/>
    <property type="match status" value="1"/>
</dbReference>
<dbReference type="GO" id="GO:0006221">
    <property type="term" value="P:pyrimidine nucleotide biosynthetic process"/>
    <property type="evidence" value="ECO:0007669"/>
    <property type="project" value="UniProtKB-KW"/>
</dbReference>
<evidence type="ECO:0000256" key="5">
    <source>
        <dbReference type="ARBA" id="ARBA00022598"/>
    </source>
</evidence>
<name>A0A644XNZ4_9ZZZZ</name>
<dbReference type="InterPro" id="IPR006274">
    <property type="entry name" value="CarbamoylP_synth_ssu"/>
</dbReference>
<dbReference type="AlphaFoldDB" id="A0A644XNZ4"/>
<protein>
    <recommendedName>
        <fullName evidence="4">carbamoyl-phosphate synthase (glutamine-hydrolyzing)</fullName>
        <ecNumber evidence="4">6.3.5.5</ecNumber>
    </recommendedName>
    <alternativeName>
        <fullName evidence="10">Arginine-specific carbamoyl phosphate synthetase, glutamine chain</fullName>
    </alternativeName>
</protein>
<evidence type="ECO:0000259" key="13">
    <source>
        <dbReference type="SMART" id="SM01097"/>
    </source>
</evidence>